<proteinExistence type="inferred from homology"/>
<comment type="subcellular location">
    <subcellularLocation>
        <location evidence="1">Cell envelope</location>
    </subcellularLocation>
</comment>
<dbReference type="Pfam" id="PF25917">
    <property type="entry name" value="BSH_RND"/>
    <property type="match status" value="1"/>
</dbReference>
<evidence type="ECO:0000256" key="2">
    <source>
        <dbReference type="ARBA" id="ARBA00009477"/>
    </source>
</evidence>
<dbReference type="InterPro" id="IPR058626">
    <property type="entry name" value="MdtA-like_b-barrel"/>
</dbReference>
<organism evidence="7 8">
    <name type="scientific">Algoriphagus namhaensis</name>
    <dbReference type="NCBI Taxonomy" id="915353"/>
    <lineage>
        <taxon>Bacteria</taxon>
        <taxon>Pseudomonadati</taxon>
        <taxon>Bacteroidota</taxon>
        <taxon>Cytophagia</taxon>
        <taxon>Cytophagales</taxon>
        <taxon>Cyclobacteriaceae</taxon>
        <taxon>Algoriphagus</taxon>
    </lineage>
</organism>
<dbReference type="Gene3D" id="2.40.30.170">
    <property type="match status" value="1"/>
</dbReference>
<dbReference type="Gene3D" id="1.10.287.470">
    <property type="entry name" value="Helix hairpin bin"/>
    <property type="match status" value="1"/>
</dbReference>
<feature type="domain" description="Multidrug resistance protein MdtA-like alpha-helical hairpin" evidence="3">
    <location>
        <begin position="96"/>
        <end position="164"/>
    </location>
</feature>
<gene>
    <name evidence="7" type="ORF">ACFOSV_06845</name>
</gene>
<dbReference type="SUPFAM" id="SSF111369">
    <property type="entry name" value="HlyD-like secretion proteins"/>
    <property type="match status" value="1"/>
</dbReference>
<dbReference type="InterPro" id="IPR058625">
    <property type="entry name" value="MdtA-like_BSH"/>
</dbReference>
<dbReference type="Gene3D" id="2.40.50.100">
    <property type="match status" value="1"/>
</dbReference>
<sequence length="376" mass="41680">MKKLSYVLFLFFALGCKPEQEVKEAPPIPIKVVKLSSQSVSLEKDFVAQIYGKVDIPIRARAEGYLEGIHFQEGRLVKKGDLLYTVDSDPFQEGVNQANSELASAQVNLTQAENDLARYKPLAEMNAISQKDLDAAVAKRDAALAMVSAAEARVRFEGIKLSYTQIKSPINGLIGKTNAKIGEFVGRDPNPVILNTVSLIDSVRVEFSLSENDYLTLFREYQEQHSYDEEVKKPLKLVLSDGQTFDQVGYVDFINRQIDATSGTILIQTTFPNPDRLIRPGQFARIRVPMSTVENGVLVPQRAVSEFQGTFFVFKVGDGNEIVQQNIQISGAYRDYFLVGEGLSAGDQVVLEAIQKVAAGQVIAPEEVVFESQYKD</sequence>
<dbReference type="PROSITE" id="PS51257">
    <property type="entry name" value="PROKAR_LIPOPROTEIN"/>
    <property type="match status" value="1"/>
</dbReference>
<evidence type="ECO:0000313" key="8">
    <source>
        <dbReference type="Proteomes" id="UP001595805"/>
    </source>
</evidence>
<dbReference type="InterPro" id="IPR006143">
    <property type="entry name" value="RND_pump_MFP"/>
</dbReference>
<accession>A0ABV8ASD0</accession>
<evidence type="ECO:0000259" key="4">
    <source>
        <dbReference type="Pfam" id="PF25917"/>
    </source>
</evidence>
<dbReference type="Gene3D" id="2.40.420.20">
    <property type="match status" value="1"/>
</dbReference>
<evidence type="ECO:0000259" key="6">
    <source>
        <dbReference type="Pfam" id="PF25967"/>
    </source>
</evidence>
<reference evidence="8" key="1">
    <citation type="journal article" date="2019" name="Int. J. Syst. Evol. Microbiol.">
        <title>The Global Catalogue of Microorganisms (GCM) 10K type strain sequencing project: providing services to taxonomists for standard genome sequencing and annotation.</title>
        <authorList>
            <consortium name="The Broad Institute Genomics Platform"/>
            <consortium name="The Broad Institute Genome Sequencing Center for Infectious Disease"/>
            <person name="Wu L."/>
            <person name="Ma J."/>
        </authorList>
    </citation>
    <scope>NUCLEOTIDE SEQUENCE [LARGE SCALE GENOMIC DNA]</scope>
    <source>
        <strain evidence="8">CCUG 60523</strain>
    </source>
</reference>
<dbReference type="InterPro" id="IPR058627">
    <property type="entry name" value="MdtA-like_C"/>
</dbReference>
<feature type="domain" description="Multidrug resistance protein MdtA-like C-terminal permuted SH3" evidence="6">
    <location>
        <begin position="295"/>
        <end position="356"/>
    </location>
</feature>
<dbReference type="InterPro" id="IPR058624">
    <property type="entry name" value="MdtA-like_HH"/>
</dbReference>
<evidence type="ECO:0000313" key="7">
    <source>
        <dbReference type="EMBL" id="MFC3879885.1"/>
    </source>
</evidence>
<evidence type="ECO:0000259" key="3">
    <source>
        <dbReference type="Pfam" id="PF25876"/>
    </source>
</evidence>
<dbReference type="Pfam" id="PF25944">
    <property type="entry name" value="Beta-barrel_RND"/>
    <property type="match status" value="1"/>
</dbReference>
<dbReference type="Proteomes" id="UP001595805">
    <property type="component" value="Unassembled WGS sequence"/>
</dbReference>
<feature type="domain" description="Multidrug resistance protein MdtA-like beta-barrel" evidence="5">
    <location>
        <begin position="203"/>
        <end position="289"/>
    </location>
</feature>
<name>A0ABV8ASD0_9BACT</name>
<dbReference type="RefSeq" id="WP_377904730.1">
    <property type="nucleotide sequence ID" value="NZ_JBHRZS010000006.1"/>
</dbReference>
<dbReference type="Pfam" id="PF25876">
    <property type="entry name" value="HH_MFP_RND"/>
    <property type="match status" value="1"/>
</dbReference>
<dbReference type="PANTHER" id="PTHR30158">
    <property type="entry name" value="ACRA/E-RELATED COMPONENT OF DRUG EFFLUX TRANSPORTER"/>
    <property type="match status" value="1"/>
</dbReference>
<evidence type="ECO:0000256" key="1">
    <source>
        <dbReference type="ARBA" id="ARBA00004196"/>
    </source>
</evidence>
<dbReference type="EMBL" id="JBHRZS010000006">
    <property type="protein sequence ID" value="MFC3879885.1"/>
    <property type="molecule type" value="Genomic_DNA"/>
</dbReference>
<evidence type="ECO:0000259" key="5">
    <source>
        <dbReference type="Pfam" id="PF25944"/>
    </source>
</evidence>
<feature type="domain" description="Multidrug resistance protein MdtA-like barrel-sandwich hybrid" evidence="4">
    <location>
        <begin position="57"/>
        <end position="186"/>
    </location>
</feature>
<dbReference type="Pfam" id="PF25967">
    <property type="entry name" value="RND-MFP_C"/>
    <property type="match status" value="1"/>
</dbReference>
<protein>
    <submittedName>
        <fullName evidence="7">Efflux RND transporter periplasmic adaptor subunit</fullName>
    </submittedName>
</protein>
<comment type="caution">
    <text evidence="7">The sequence shown here is derived from an EMBL/GenBank/DDBJ whole genome shotgun (WGS) entry which is preliminary data.</text>
</comment>
<dbReference type="NCBIfam" id="TIGR01730">
    <property type="entry name" value="RND_mfp"/>
    <property type="match status" value="1"/>
</dbReference>
<comment type="similarity">
    <text evidence="2">Belongs to the membrane fusion protein (MFP) (TC 8.A.1) family.</text>
</comment>
<keyword evidence="8" id="KW-1185">Reference proteome</keyword>